<proteinExistence type="inferred from homology"/>
<feature type="active site" description="Nucleophile" evidence="9">
    <location>
        <position position="132"/>
    </location>
</feature>
<evidence type="ECO:0000256" key="1">
    <source>
        <dbReference type="ARBA" id="ARBA00004496"/>
    </source>
</evidence>
<comment type="function">
    <text evidence="9">Catalyzes the conversion of dihydroorotate to orotate.</text>
</comment>
<feature type="binding site" evidence="9">
    <location>
        <position position="101"/>
    </location>
    <ligand>
        <name>FMN</name>
        <dbReference type="ChEBI" id="CHEBI:58210"/>
    </ligand>
</feature>
<dbReference type="InterPro" id="IPR005720">
    <property type="entry name" value="Dihydroorotate_DH_cat"/>
</dbReference>
<dbReference type="InterPro" id="IPR049622">
    <property type="entry name" value="Dihydroorotate_DH_I"/>
</dbReference>
<protein>
    <recommendedName>
        <fullName evidence="9">Dihydroorotate dehydrogenase</fullName>
        <shortName evidence="9">DHOD</shortName>
        <shortName evidence="9">DHODase</shortName>
        <shortName evidence="9">DHOdehase</shortName>
        <ecNumber evidence="9">1.3.-.-</ecNumber>
    </recommendedName>
</protein>
<dbReference type="STRING" id="1480694.DC28_11720"/>
<evidence type="ECO:0000256" key="8">
    <source>
        <dbReference type="ARBA" id="ARBA00023002"/>
    </source>
</evidence>
<feature type="binding site" evidence="9">
    <location>
        <begin position="47"/>
        <end position="48"/>
    </location>
    <ligand>
        <name>FMN</name>
        <dbReference type="ChEBI" id="CHEBI:58210"/>
    </ligand>
</feature>
<feature type="binding site" evidence="9">
    <location>
        <position position="23"/>
    </location>
    <ligand>
        <name>FMN</name>
        <dbReference type="ChEBI" id="CHEBI:58210"/>
    </ligand>
</feature>
<dbReference type="RefSeq" id="WP_037548689.1">
    <property type="nucleotide sequence ID" value="NZ_JNUP01000066.1"/>
</dbReference>
<feature type="binding site" evidence="9">
    <location>
        <position position="47"/>
    </location>
    <ligand>
        <name>substrate</name>
    </ligand>
</feature>
<sequence length="309" mass="32752">MSTFDPRVRIGSLTMTNPVGVASGTFGYGSEYEQLIDLSSLGALYTKAVTLEPRPGNNIPRIVETPAGMLNSIGLANVGSRGFTREKYPYLRDLPCSVIVNLAGSYIEDYCQTLEYLEEHAPLAGYEVNLSCPNVKCGGMALGTDPAQVAEVTRELRKRTKKPLIIKLSPNVTDITSIAKAAEEAGADAVSCINTLVGMLIDTKHKRPLLSTGTGGLSGPAILPVGLAAVYRVSQAVSIPVIGLGGIMEADHAIQYLLAGASAIQVGTANFVDPSATARILEGITDYARREGLASIQDFHQFLGRKAQL</sequence>
<dbReference type="AlphaFoldDB" id="A0A098QY79"/>
<evidence type="ECO:0000259" key="10">
    <source>
        <dbReference type="Pfam" id="PF01180"/>
    </source>
</evidence>
<dbReference type="PANTHER" id="PTHR48109:SF1">
    <property type="entry name" value="DIHYDROOROTATE DEHYDROGENASE (FUMARATE)"/>
    <property type="match status" value="1"/>
</dbReference>
<dbReference type="NCBIfam" id="NF005574">
    <property type="entry name" value="PRK07259.1"/>
    <property type="match status" value="1"/>
</dbReference>
<keyword evidence="7 9" id="KW-0665">Pyrimidine biosynthesis</keyword>
<dbReference type="PANTHER" id="PTHR48109">
    <property type="entry name" value="DIHYDROOROTATE DEHYDROGENASE (QUINONE), MITOCHONDRIAL-RELATED"/>
    <property type="match status" value="1"/>
</dbReference>
<dbReference type="NCBIfam" id="TIGR01037">
    <property type="entry name" value="pyrD_sub1_fam"/>
    <property type="match status" value="1"/>
</dbReference>
<feature type="binding site" evidence="9">
    <location>
        <begin position="194"/>
        <end position="195"/>
    </location>
    <ligand>
        <name>substrate</name>
    </ligand>
</feature>
<dbReference type="eggNOG" id="COG0167">
    <property type="taxonomic scope" value="Bacteria"/>
</dbReference>
<feature type="binding site" evidence="9">
    <location>
        <position position="219"/>
    </location>
    <ligand>
        <name>FMN</name>
        <dbReference type="ChEBI" id="CHEBI:58210"/>
    </ligand>
</feature>
<feature type="binding site" evidence="9">
    <location>
        <position position="167"/>
    </location>
    <ligand>
        <name>FMN</name>
        <dbReference type="ChEBI" id="CHEBI:58210"/>
    </ligand>
</feature>
<dbReference type="InterPro" id="IPR001295">
    <property type="entry name" value="Dihydroorotate_DH_CS"/>
</dbReference>
<name>A0A098QY79_9SPIO</name>
<comment type="similarity">
    <text evidence="3 9">Belongs to the dihydroorotate dehydrogenase family. Type 1 subfamily.</text>
</comment>
<dbReference type="Proteomes" id="UP000029692">
    <property type="component" value="Unassembled WGS sequence"/>
</dbReference>
<dbReference type="Gene3D" id="3.20.20.70">
    <property type="entry name" value="Aldolase class I"/>
    <property type="match status" value="1"/>
</dbReference>
<dbReference type="EMBL" id="JNUP01000066">
    <property type="protein sequence ID" value="KGE71447.1"/>
    <property type="molecule type" value="Genomic_DNA"/>
</dbReference>
<keyword evidence="6 9" id="KW-0288">FMN</keyword>
<evidence type="ECO:0000256" key="5">
    <source>
        <dbReference type="ARBA" id="ARBA00022630"/>
    </source>
</evidence>
<evidence type="ECO:0000256" key="6">
    <source>
        <dbReference type="ARBA" id="ARBA00022643"/>
    </source>
</evidence>
<comment type="subcellular location">
    <subcellularLocation>
        <location evidence="1 9">Cytoplasm</location>
    </subcellularLocation>
</comment>
<evidence type="ECO:0000256" key="2">
    <source>
        <dbReference type="ARBA" id="ARBA00004725"/>
    </source>
</evidence>
<evidence type="ECO:0000256" key="9">
    <source>
        <dbReference type="HAMAP-Rule" id="MF_00224"/>
    </source>
</evidence>
<dbReference type="InterPro" id="IPR013785">
    <property type="entry name" value="Aldolase_TIM"/>
</dbReference>
<dbReference type="UniPathway" id="UPA00070"/>
<dbReference type="OrthoDB" id="9794954at2"/>
<feature type="binding site" evidence="9">
    <location>
        <position position="129"/>
    </location>
    <ligand>
        <name>FMN</name>
        <dbReference type="ChEBI" id="CHEBI:58210"/>
    </ligand>
</feature>
<feature type="binding site" evidence="9">
    <location>
        <position position="129"/>
    </location>
    <ligand>
        <name>substrate</name>
    </ligand>
</feature>
<keyword evidence="5 9" id="KW-0285">Flavoprotein</keyword>
<dbReference type="GO" id="GO:0005737">
    <property type="term" value="C:cytoplasm"/>
    <property type="evidence" value="ECO:0007669"/>
    <property type="project" value="UniProtKB-SubCell"/>
</dbReference>
<evidence type="ECO:0000313" key="12">
    <source>
        <dbReference type="Proteomes" id="UP000029692"/>
    </source>
</evidence>
<comment type="cofactor">
    <cofactor evidence="9">
        <name>FMN</name>
        <dbReference type="ChEBI" id="CHEBI:58210"/>
    </cofactor>
    <text evidence="9">Binds 1 FMN per subunit.</text>
</comment>
<comment type="catalytic activity">
    <reaction evidence="9">
        <text>(S)-dihydroorotate + A = orotate + AH2</text>
        <dbReference type="Rhea" id="RHEA:18073"/>
        <dbReference type="ChEBI" id="CHEBI:13193"/>
        <dbReference type="ChEBI" id="CHEBI:17499"/>
        <dbReference type="ChEBI" id="CHEBI:30839"/>
        <dbReference type="ChEBI" id="CHEBI:30864"/>
    </reaction>
</comment>
<reference evidence="11 12" key="1">
    <citation type="submission" date="2014-05" db="EMBL/GenBank/DDBJ databases">
        <title>De novo Genome Sequence of Spirocheata sp.</title>
        <authorList>
            <person name="Shivani Y."/>
            <person name="Subhash Y."/>
            <person name="Tushar L."/>
            <person name="Sasikala C."/>
            <person name="Ramana C.V."/>
        </authorList>
    </citation>
    <scope>NUCLEOTIDE SEQUENCE [LARGE SCALE GENOMIC DNA]</scope>
    <source>
        <strain evidence="11 12">JC230</strain>
    </source>
</reference>
<organism evidence="11 12">
    <name type="scientific">Spirochaeta lutea</name>
    <dbReference type="NCBI Taxonomy" id="1480694"/>
    <lineage>
        <taxon>Bacteria</taxon>
        <taxon>Pseudomonadati</taxon>
        <taxon>Spirochaetota</taxon>
        <taxon>Spirochaetia</taxon>
        <taxon>Spirochaetales</taxon>
        <taxon>Spirochaetaceae</taxon>
        <taxon>Spirochaeta</taxon>
    </lineage>
</organism>
<evidence type="ECO:0000256" key="3">
    <source>
        <dbReference type="ARBA" id="ARBA00008008"/>
    </source>
</evidence>
<feature type="domain" description="Dihydroorotate dehydrogenase catalytic" evidence="10">
    <location>
        <begin position="9"/>
        <end position="285"/>
    </location>
</feature>
<keyword evidence="8 9" id="KW-0560">Oxidoreductase</keyword>
<dbReference type="GO" id="GO:0044205">
    <property type="term" value="P:'de novo' UMP biosynthetic process"/>
    <property type="evidence" value="ECO:0007669"/>
    <property type="project" value="UniProtKB-UniRule"/>
</dbReference>
<feature type="binding site" evidence="9">
    <location>
        <begin position="267"/>
        <end position="268"/>
    </location>
    <ligand>
        <name>FMN</name>
        <dbReference type="ChEBI" id="CHEBI:58210"/>
    </ligand>
</feature>
<dbReference type="SUPFAM" id="SSF51395">
    <property type="entry name" value="FMN-linked oxidoreductases"/>
    <property type="match status" value="1"/>
</dbReference>
<dbReference type="CDD" id="cd04740">
    <property type="entry name" value="DHOD_1B_like"/>
    <property type="match status" value="1"/>
</dbReference>
<feature type="binding site" evidence="9">
    <location>
        <begin position="71"/>
        <end position="75"/>
    </location>
    <ligand>
        <name>substrate</name>
    </ligand>
</feature>
<dbReference type="EC" id="1.3.-.-" evidence="9"/>
<dbReference type="GO" id="GO:0004152">
    <property type="term" value="F:dihydroorotate dehydrogenase activity"/>
    <property type="evidence" value="ECO:0007669"/>
    <property type="project" value="UniProtKB-UniRule"/>
</dbReference>
<evidence type="ECO:0000256" key="4">
    <source>
        <dbReference type="ARBA" id="ARBA00022490"/>
    </source>
</evidence>
<gene>
    <name evidence="9" type="primary">pyrD</name>
    <name evidence="11" type="ORF">DC28_11720</name>
</gene>
<dbReference type="Pfam" id="PF01180">
    <property type="entry name" value="DHO_dh"/>
    <property type="match status" value="1"/>
</dbReference>
<dbReference type="InterPro" id="IPR033888">
    <property type="entry name" value="DHOD_1B"/>
</dbReference>
<feature type="binding site" evidence="9">
    <location>
        <begin position="245"/>
        <end position="246"/>
    </location>
    <ligand>
        <name>FMN</name>
        <dbReference type="ChEBI" id="CHEBI:58210"/>
    </ligand>
</feature>
<dbReference type="PROSITE" id="PS00911">
    <property type="entry name" value="DHODEHASE_1"/>
    <property type="match status" value="1"/>
</dbReference>
<keyword evidence="12" id="KW-1185">Reference proteome</keyword>
<comment type="caution">
    <text evidence="11">The sequence shown here is derived from an EMBL/GenBank/DDBJ whole genome shotgun (WGS) entry which is preliminary data.</text>
</comment>
<dbReference type="InterPro" id="IPR024920">
    <property type="entry name" value="Dihydroorotate_DH_1"/>
</dbReference>
<dbReference type="GO" id="GO:0006207">
    <property type="term" value="P:'de novo' pyrimidine nucleobase biosynthetic process"/>
    <property type="evidence" value="ECO:0007669"/>
    <property type="project" value="InterPro"/>
</dbReference>
<evidence type="ECO:0000256" key="7">
    <source>
        <dbReference type="ARBA" id="ARBA00022975"/>
    </source>
</evidence>
<accession>A0A098QY79</accession>
<dbReference type="HAMAP" id="MF_00224">
    <property type="entry name" value="DHO_dh_type1"/>
    <property type="match status" value="1"/>
</dbReference>
<comment type="pathway">
    <text evidence="2 9">Pyrimidine metabolism; UMP biosynthesis via de novo pathway.</text>
</comment>
<keyword evidence="4 9" id="KW-0963">Cytoplasm</keyword>
<feature type="binding site" evidence="9">
    <location>
        <position position="193"/>
    </location>
    <ligand>
        <name>FMN</name>
        <dbReference type="ChEBI" id="CHEBI:58210"/>
    </ligand>
</feature>
<dbReference type="FunFam" id="3.20.20.70:FF:000027">
    <property type="entry name" value="Dihydropyrimidine dehydrogenase [NADP(+)]"/>
    <property type="match status" value="1"/>
</dbReference>
<dbReference type="InterPro" id="IPR012135">
    <property type="entry name" value="Dihydroorotate_DH_1_2"/>
</dbReference>
<evidence type="ECO:0000313" key="11">
    <source>
        <dbReference type="EMBL" id="KGE71447.1"/>
    </source>
</evidence>
<dbReference type="PIRSF" id="PIRSF000164">
    <property type="entry name" value="DHO_oxidase"/>
    <property type="match status" value="1"/>
</dbReference>
<dbReference type="InterPro" id="IPR050074">
    <property type="entry name" value="DHO_dehydrogenase"/>
</dbReference>